<keyword evidence="8" id="KW-0963">Cytoplasm</keyword>
<comment type="subunit">
    <text evidence="8">Heterotetramer, composed of two GyrA and two GyrB chains. In the heterotetramer, GyrA contains the active site tyrosine that forms a transient covalent intermediate with DNA, while GyrB binds cofactors and catalyzes ATP hydrolysis.</text>
</comment>
<dbReference type="HAMAP" id="MF_01897">
    <property type="entry name" value="GyrA"/>
    <property type="match status" value="1"/>
</dbReference>
<dbReference type="GO" id="GO:0006265">
    <property type="term" value="P:DNA topological change"/>
    <property type="evidence" value="ECO:0007669"/>
    <property type="project" value="UniProtKB-UniRule"/>
</dbReference>
<dbReference type="InterPro" id="IPR006691">
    <property type="entry name" value="GyrA/parC_rep"/>
</dbReference>
<evidence type="ECO:0000313" key="14">
    <source>
        <dbReference type="Proteomes" id="UP000823634"/>
    </source>
</evidence>
<proteinExistence type="inferred from homology"/>
<dbReference type="Gene3D" id="2.120.10.90">
    <property type="entry name" value="DNA gyrase/topoisomerase IV, subunit A, C-terminal"/>
    <property type="match status" value="1"/>
</dbReference>
<dbReference type="EMBL" id="JADINA010000011">
    <property type="protein sequence ID" value="MBO8425960.1"/>
    <property type="molecule type" value="Genomic_DNA"/>
</dbReference>
<evidence type="ECO:0000256" key="10">
    <source>
        <dbReference type="SAM" id="Coils"/>
    </source>
</evidence>
<dbReference type="PANTHER" id="PTHR43493:SF5">
    <property type="entry name" value="DNA GYRASE SUBUNIT A, CHLOROPLASTIC_MITOCHONDRIAL"/>
    <property type="match status" value="1"/>
</dbReference>
<dbReference type="SMART" id="SM00434">
    <property type="entry name" value="TOP4c"/>
    <property type="match status" value="1"/>
</dbReference>
<feature type="short sequence motif" description="GyrA-box" evidence="8">
    <location>
        <begin position="533"/>
        <end position="539"/>
    </location>
</feature>
<feature type="coiled-coil region" evidence="10">
    <location>
        <begin position="432"/>
        <end position="464"/>
    </location>
</feature>
<feature type="compositionally biased region" description="Acidic residues" evidence="11">
    <location>
        <begin position="832"/>
        <end position="847"/>
    </location>
</feature>
<dbReference type="GO" id="GO:0005737">
    <property type="term" value="C:cytoplasm"/>
    <property type="evidence" value="ECO:0007669"/>
    <property type="project" value="UniProtKB-SubCell"/>
</dbReference>
<dbReference type="GO" id="GO:0034335">
    <property type="term" value="F:DNA negative supercoiling activity"/>
    <property type="evidence" value="ECO:0007669"/>
    <property type="project" value="UniProtKB-ARBA"/>
</dbReference>
<protein>
    <recommendedName>
        <fullName evidence="8">DNA gyrase subunit A</fullName>
        <ecNumber evidence="8">5.6.2.2</ecNumber>
    </recommendedName>
</protein>
<dbReference type="InterPro" id="IPR013758">
    <property type="entry name" value="Topo_IIA_A/C_ab"/>
</dbReference>
<evidence type="ECO:0000256" key="11">
    <source>
        <dbReference type="SAM" id="MobiDB-lite"/>
    </source>
</evidence>
<dbReference type="GO" id="GO:0006261">
    <property type="term" value="P:DNA-templated DNA replication"/>
    <property type="evidence" value="ECO:0007669"/>
    <property type="project" value="UniProtKB-UniRule"/>
</dbReference>
<evidence type="ECO:0000256" key="4">
    <source>
        <dbReference type="ARBA" id="ARBA00022840"/>
    </source>
</evidence>
<comment type="miscellaneous">
    <text evidence="8">Few gyrases are as efficient as E.coli at forming negative supercoils. Not all organisms have 2 type II topoisomerases; in organisms with a single type II topoisomerase this enzyme also has to decatenate newly replicated chromosomes.</text>
</comment>
<dbReference type="InterPro" id="IPR005743">
    <property type="entry name" value="GyrA"/>
</dbReference>
<dbReference type="Gene3D" id="3.90.199.10">
    <property type="entry name" value="Topoisomerase II, domain 5"/>
    <property type="match status" value="1"/>
</dbReference>
<dbReference type="Gene3D" id="3.30.1360.40">
    <property type="match status" value="1"/>
</dbReference>
<dbReference type="InterPro" id="IPR035516">
    <property type="entry name" value="Gyrase/topoIV_suA_C"/>
</dbReference>
<dbReference type="SUPFAM" id="SSF56719">
    <property type="entry name" value="Type II DNA topoisomerase"/>
    <property type="match status" value="1"/>
</dbReference>
<dbReference type="Gene3D" id="1.10.268.10">
    <property type="entry name" value="Topoisomerase, domain 3"/>
    <property type="match status" value="1"/>
</dbReference>
<dbReference type="GO" id="GO:0005694">
    <property type="term" value="C:chromosome"/>
    <property type="evidence" value="ECO:0007669"/>
    <property type="project" value="InterPro"/>
</dbReference>
<name>A0A9D9GSV3_9FIRM</name>
<comment type="similarity">
    <text evidence="2 8">Belongs to the type II topoisomerase GyrA/ParC subunit family.</text>
</comment>
<dbReference type="NCBIfam" id="NF004043">
    <property type="entry name" value="PRK05560.1"/>
    <property type="match status" value="1"/>
</dbReference>
<dbReference type="AlphaFoldDB" id="A0A9D9GSV3"/>
<dbReference type="FunFam" id="3.30.1360.40:FF:000002">
    <property type="entry name" value="DNA gyrase subunit A"/>
    <property type="match status" value="1"/>
</dbReference>
<evidence type="ECO:0000256" key="6">
    <source>
        <dbReference type="ARBA" id="ARBA00023125"/>
    </source>
</evidence>
<dbReference type="GO" id="GO:0003677">
    <property type="term" value="F:DNA binding"/>
    <property type="evidence" value="ECO:0007669"/>
    <property type="project" value="UniProtKB-UniRule"/>
</dbReference>
<dbReference type="PROSITE" id="PS52040">
    <property type="entry name" value="TOPO_IIA"/>
    <property type="match status" value="1"/>
</dbReference>
<feature type="active site" description="O-(5'-phospho-DNA)-tyrosine intermediate" evidence="8 9">
    <location>
        <position position="129"/>
    </location>
</feature>
<keyword evidence="5 8" id="KW-0799">Topoisomerase</keyword>
<dbReference type="InterPro" id="IPR013760">
    <property type="entry name" value="Topo_IIA-like_dom_sf"/>
</dbReference>
<dbReference type="Pfam" id="PF00521">
    <property type="entry name" value="DNA_topoisoIV"/>
    <property type="match status" value="1"/>
</dbReference>
<organism evidence="13 14">
    <name type="scientific">Candidatus Alloenteromonas pullistercoris</name>
    <dbReference type="NCBI Taxonomy" id="2840785"/>
    <lineage>
        <taxon>Bacteria</taxon>
        <taxon>Bacillati</taxon>
        <taxon>Bacillota</taxon>
        <taxon>Bacillota incertae sedis</taxon>
        <taxon>Candidatus Alloenteromonas</taxon>
    </lineage>
</organism>
<evidence type="ECO:0000259" key="12">
    <source>
        <dbReference type="PROSITE" id="PS52040"/>
    </source>
</evidence>
<keyword evidence="7 8" id="KW-0413">Isomerase</keyword>
<keyword evidence="10" id="KW-0175">Coiled coil</keyword>
<evidence type="ECO:0000256" key="5">
    <source>
        <dbReference type="ARBA" id="ARBA00023029"/>
    </source>
</evidence>
<keyword evidence="3 8" id="KW-0547">Nucleotide-binding</keyword>
<evidence type="ECO:0000256" key="9">
    <source>
        <dbReference type="PROSITE-ProRule" id="PRU01384"/>
    </source>
</evidence>
<evidence type="ECO:0000256" key="2">
    <source>
        <dbReference type="ARBA" id="ARBA00008263"/>
    </source>
</evidence>
<evidence type="ECO:0000256" key="8">
    <source>
        <dbReference type="HAMAP-Rule" id="MF_01897"/>
    </source>
</evidence>
<gene>
    <name evidence="8 13" type="primary">gyrA</name>
    <name evidence="13" type="ORF">IAC61_01390</name>
</gene>
<comment type="catalytic activity">
    <reaction evidence="1 8 9">
        <text>ATP-dependent breakage, passage and rejoining of double-stranded DNA.</text>
        <dbReference type="EC" id="5.6.2.2"/>
    </reaction>
</comment>
<feature type="domain" description="Topo IIA-type catalytic" evidence="12">
    <location>
        <begin position="41"/>
        <end position="506"/>
    </location>
</feature>
<dbReference type="FunFam" id="1.10.268.10:FF:000001">
    <property type="entry name" value="DNA gyrase subunit A"/>
    <property type="match status" value="1"/>
</dbReference>
<dbReference type="CDD" id="cd00187">
    <property type="entry name" value="TOP4c"/>
    <property type="match status" value="1"/>
</dbReference>
<keyword evidence="6 8" id="KW-0238">DNA-binding</keyword>
<comment type="subcellular location">
    <subcellularLocation>
        <location evidence="8">Cytoplasm</location>
    </subcellularLocation>
</comment>
<dbReference type="FunFam" id="3.90.199.10:FF:000001">
    <property type="entry name" value="DNA gyrase subunit A"/>
    <property type="match status" value="1"/>
</dbReference>
<accession>A0A9D9GSV3</accession>
<evidence type="ECO:0000256" key="7">
    <source>
        <dbReference type="ARBA" id="ARBA00023235"/>
    </source>
</evidence>
<dbReference type="InterPro" id="IPR013757">
    <property type="entry name" value="Topo_IIA_A_a_sf"/>
</dbReference>
<comment type="caution">
    <text evidence="13">The sequence shown here is derived from an EMBL/GenBank/DDBJ whole genome shotgun (WGS) entry which is preliminary data.</text>
</comment>
<feature type="region of interest" description="Disordered" evidence="11">
    <location>
        <begin position="828"/>
        <end position="864"/>
    </location>
</feature>
<keyword evidence="4 8" id="KW-0067">ATP-binding</keyword>
<dbReference type="InterPro" id="IPR050220">
    <property type="entry name" value="Type_II_DNA_Topoisomerases"/>
</dbReference>
<comment type="function">
    <text evidence="8">A type II topoisomerase that negatively supercoils closed circular double-stranded (ds) DNA in an ATP-dependent manner to modulate DNA topology and maintain chromosomes in an underwound state. Negative supercoiling favors strand separation, and DNA replication, transcription, recombination and repair, all of which involve strand separation. Also able to catalyze the interconversion of other topological isomers of dsDNA rings, including catenanes and knotted rings. Type II topoisomerases break and join 2 DNA strands simultaneously in an ATP-dependent manner.</text>
</comment>
<dbReference type="SUPFAM" id="SSF101904">
    <property type="entry name" value="GyrA/ParC C-terminal domain-like"/>
    <property type="match status" value="1"/>
</dbReference>
<dbReference type="PANTHER" id="PTHR43493">
    <property type="entry name" value="DNA GYRASE/TOPOISOMERASE SUBUNIT A"/>
    <property type="match status" value="1"/>
</dbReference>
<dbReference type="Proteomes" id="UP000823634">
    <property type="component" value="Unassembled WGS sequence"/>
</dbReference>
<dbReference type="GO" id="GO:0005524">
    <property type="term" value="F:ATP binding"/>
    <property type="evidence" value="ECO:0007669"/>
    <property type="project" value="UniProtKB-UniRule"/>
</dbReference>
<sequence length="864" mass="94853">MFGQEAAVSGIIPGLTDREITDEVRTAFLDYSMSVIVSRAIPDVRDGFKPVQRRIIYGMNEMGMYPTSPYKKCARIVGDVMGKYHPHGDSAIYGTLVRLAQPFSLRYPLVDGHGNFGSVDGDEAAAMRYTEARLNKLAMEMVRDINCDTVNFNGNYDGSEVEPEVLPCRFPNLLVNGSQGIAVGMATNMAPHNLSETIDAVIAIAKNPDLTPAEIMQSYLPGPDFPTGGVILGRQGILDAYQTGTGTITIRSKYHIEEMENDKSRIVVTEIPYQVNKANMVTQIGQLVRDKIVDGITDVRDESNKEGVRVVIEIRRDCIPEVVANNLLKHTDLQVNFGIINLCLENGEPKTLPINALLRDYSDFQVEVLTRRTRFLLKKDTDRHHIVIGLILAHDNIDQVIAIIRSSKDDAESTARLNEAFGLSEVQCQAILAMTLRRLQGIEQDKLEAEKQKLEANIAEYNRLLSSRDNIVDLLITELTELKEKFGDRRLTEISDAAADIENEDLIPQKNIIIALTKNGYIKRVDDDTFSAQHRGGRGITGMKTVGGDIVKLIVHTKTHTDILFFSSLGRVYRLRGYQVPDSGRVGKGMPAQNFLNLDKEEKVVAIVSCDDYPEDNYLLFVSKKGIVKRTSLRQFASIHSNGKIAVGLKDGDDLFDVKRTDGQAIISLASSNGKLVSFMEGDVRDMGRNAAGVKGMNLDDGSEIVGATSSLEGDKILVLTTHGYGKISYAKDTTITMEDGSTRTYDGYRLTSRGAKGVITIKTTSKTGDLCAVRAVNGEEDLLVVTQSGIVIRTPISEIKIAGRNTQGVKIIAVDDRTKVASIAIIPHSDEPEEDEAIDEAAEEESPASAESEPVVTPDALDD</sequence>
<evidence type="ECO:0000256" key="3">
    <source>
        <dbReference type="ARBA" id="ARBA00022741"/>
    </source>
</evidence>
<dbReference type="EC" id="5.6.2.2" evidence="8"/>
<evidence type="ECO:0000256" key="1">
    <source>
        <dbReference type="ARBA" id="ARBA00000185"/>
    </source>
</evidence>
<dbReference type="NCBIfam" id="TIGR01063">
    <property type="entry name" value="gyrA"/>
    <property type="match status" value="1"/>
</dbReference>
<reference evidence="13" key="2">
    <citation type="journal article" date="2021" name="PeerJ">
        <title>Extensive microbial diversity within the chicken gut microbiome revealed by metagenomics and culture.</title>
        <authorList>
            <person name="Gilroy R."/>
            <person name="Ravi A."/>
            <person name="Getino M."/>
            <person name="Pursley I."/>
            <person name="Horton D.L."/>
            <person name="Alikhan N.F."/>
            <person name="Baker D."/>
            <person name="Gharbi K."/>
            <person name="Hall N."/>
            <person name="Watson M."/>
            <person name="Adriaenssens E.M."/>
            <person name="Foster-Nyarko E."/>
            <person name="Jarju S."/>
            <person name="Secka A."/>
            <person name="Antonio M."/>
            <person name="Oren A."/>
            <person name="Chaudhuri R.R."/>
            <person name="La Ragione R."/>
            <person name="Hildebrand F."/>
            <person name="Pallen M.J."/>
        </authorList>
    </citation>
    <scope>NUCLEOTIDE SEQUENCE</scope>
    <source>
        <strain evidence="13">17113</strain>
    </source>
</reference>
<dbReference type="GO" id="GO:0009330">
    <property type="term" value="C:DNA topoisomerase type II (double strand cut, ATP-hydrolyzing) complex"/>
    <property type="evidence" value="ECO:0007669"/>
    <property type="project" value="TreeGrafter"/>
</dbReference>
<evidence type="ECO:0000313" key="13">
    <source>
        <dbReference type="EMBL" id="MBO8425960.1"/>
    </source>
</evidence>
<dbReference type="NCBIfam" id="NF004044">
    <property type="entry name" value="PRK05561.1"/>
    <property type="match status" value="1"/>
</dbReference>
<dbReference type="Pfam" id="PF03989">
    <property type="entry name" value="DNA_gyraseA_C"/>
    <property type="match status" value="6"/>
</dbReference>
<dbReference type="InterPro" id="IPR002205">
    <property type="entry name" value="Topo_IIA_dom_A"/>
</dbReference>
<reference evidence="13" key="1">
    <citation type="submission" date="2020-10" db="EMBL/GenBank/DDBJ databases">
        <authorList>
            <person name="Gilroy R."/>
        </authorList>
    </citation>
    <scope>NUCLEOTIDE SEQUENCE</scope>
    <source>
        <strain evidence="13">17113</strain>
    </source>
</reference>